<proteinExistence type="predicted"/>
<evidence type="ECO:0000313" key="10">
    <source>
        <dbReference type="Proteomes" id="UP001597181"/>
    </source>
</evidence>
<dbReference type="InterPro" id="IPR000792">
    <property type="entry name" value="Tscrpt_reg_LuxR_C"/>
</dbReference>
<dbReference type="InterPro" id="IPR011006">
    <property type="entry name" value="CheY-like_superfamily"/>
</dbReference>
<dbReference type="RefSeq" id="WP_343960016.1">
    <property type="nucleotide sequence ID" value="NZ_BAAAKZ010000004.1"/>
</dbReference>
<evidence type="ECO:0000259" key="7">
    <source>
        <dbReference type="PROSITE" id="PS50043"/>
    </source>
</evidence>
<dbReference type="SUPFAM" id="SSF52172">
    <property type="entry name" value="CheY-like"/>
    <property type="match status" value="1"/>
</dbReference>
<evidence type="ECO:0000313" key="9">
    <source>
        <dbReference type="EMBL" id="MFD1201830.1"/>
    </source>
</evidence>
<dbReference type="SMART" id="SM00421">
    <property type="entry name" value="HTH_LUXR"/>
    <property type="match status" value="1"/>
</dbReference>
<evidence type="ECO:0000256" key="3">
    <source>
        <dbReference type="ARBA" id="ARBA00023125"/>
    </source>
</evidence>
<organism evidence="9 10">
    <name type="scientific">Leucobacter albus</name>
    <dbReference type="NCBI Taxonomy" id="272210"/>
    <lineage>
        <taxon>Bacteria</taxon>
        <taxon>Bacillati</taxon>
        <taxon>Actinomycetota</taxon>
        <taxon>Actinomycetes</taxon>
        <taxon>Micrococcales</taxon>
        <taxon>Microbacteriaceae</taxon>
        <taxon>Leucobacter</taxon>
    </lineage>
</organism>
<keyword evidence="3" id="KW-0238">DNA-binding</keyword>
<feature type="modified residue" description="4-aspartylphosphate" evidence="5">
    <location>
        <position position="61"/>
    </location>
</feature>
<dbReference type="CDD" id="cd06170">
    <property type="entry name" value="LuxR_C_like"/>
    <property type="match status" value="1"/>
</dbReference>
<dbReference type="PANTHER" id="PTHR43214:SF24">
    <property type="entry name" value="TRANSCRIPTIONAL REGULATORY PROTEIN NARL-RELATED"/>
    <property type="match status" value="1"/>
</dbReference>
<evidence type="ECO:0000256" key="4">
    <source>
        <dbReference type="ARBA" id="ARBA00023163"/>
    </source>
</evidence>
<dbReference type="EMBL" id="JBHTLY010000003">
    <property type="protein sequence ID" value="MFD1201830.1"/>
    <property type="molecule type" value="Genomic_DNA"/>
</dbReference>
<dbReference type="CDD" id="cd17535">
    <property type="entry name" value="REC_NarL-like"/>
    <property type="match status" value="1"/>
</dbReference>
<dbReference type="SMART" id="SM00448">
    <property type="entry name" value="REC"/>
    <property type="match status" value="1"/>
</dbReference>
<keyword evidence="10" id="KW-1185">Reference proteome</keyword>
<dbReference type="InterPro" id="IPR001789">
    <property type="entry name" value="Sig_transdc_resp-reg_receiver"/>
</dbReference>
<dbReference type="SUPFAM" id="SSF46894">
    <property type="entry name" value="C-terminal effector domain of the bipartite response regulators"/>
    <property type="match status" value="1"/>
</dbReference>
<dbReference type="Proteomes" id="UP001597181">
    <property type="component" value="Unassembled WGS sequence"/>
</dbReference>
<evidence type="ECO:0000256" key="6">
    <source>
        <dbReference type="SAM" id="MobiDB-lite"/>
    </source>
</evidence>
<dbReference type="InterPro" id="IPR016032">
    <property type="entry name" value="Sig_transdc_resp-reg_C-effctor"/>
</dbReference>
<accession>A0ABW3TMH5</accession>
<feature type="domain" description="Response regulatory" evidence="8">
    <location>
        <begin position="10"/>
        <end position="144"/>
    </location>
</feature>
<feature type="region of interest" description="Disordered" evidence="6">
    <location>
        <begin position="169"/>
        <end position="189"/>
    </location>
</feature>
<keyword evidence="1 5" id="KW-0597">Phosphoprotein</keyword>
<comment type="caution">
    <text evidence="9">The sequence shown here is derived from an EMBL/GenBank/DDBJ whole genome shotgun (WGS) entry which is preliminary data.</text>
</comment>
<dbReference type="PROSITE" id="PS50043">
    <property type="entry name" value="HTH_LUXR_2"/>
    <property type="match status" value="1"/>
</dbReference>
<dbReference type="PRINTS" id="PR00038">
    <property type="entry name" value="HTHLUXR"/>
</dbReference>
<evidence type="ECO:0000256" key="2">
    <source>
        <dbReference type="ARBA" id="ARBA00023015"/>
    </source>
</evidence>
<dbReference type="InterPro" id="IPR058245">
    <property type="entry name" value="NreC/VraR/RcsB-like_REC"/>
</dbReference>
<dbReference type="PROSITE" id="PS00622">
    <property type="entry name" value="HTH_LUXR_1"/>
    <property type="match status" value="1"/>
</dbReference>
<evidence type="ECO:0000256" key="1">
    <source>
        <dbReference type="ARBA" id="ARBA00022553"/>
    </source>
</evidence>
<dbReference type="PANTHER" id="PTHR43214">
    <property type="entry name" value="TWO-COMPONENT RESPONSE REGULATOR"/>
    <property type="match status" value="1"/>
</dbReference>
<protein>
    <submittedName>
        <fullName evidence="9">Response regulator</fullName>
    </submittedName>
</protein>
<dbReference type="Gene3D" id="3.40.50.2300">
    <property type="match status" value="1"/>
</dbReference>
<keyword evidence="4" id="KW-0804">Transcription</keyword>
<evidence type="ECO:0000256" key="5">
    <source>
        <dbReference type="PROSITE-ProRule" id="PRU00169"/>
    </source>
</evidence>
<keyword evidence="2" id="KW-0805">Transcription regulation</keyword>
<dbReference type="Pfam" id="PF00072">
    <property type="entry name" value="Response_reg"/>
    <property type="match status" value="1"/>
</dbReference>
<evidence type="ECO:0000259" key="8">
    <source>
        <dbReference type="PROSITE" id="PS50110"/>
    </source>
</evidence>
<dbReference type="PROSITE" id="PS50110">
    <property type="entry name" value="RESPONSE_REGULATORY"/>
    <property type="match status" value="1"/>
</dbReference>
<dbReference type="Pfam" id="PF00196">
    <property type="entry name" value="GerE"/>
    <property type="match status" value="1"/>
</dbReference>
<reference evidence="10" key="1">
    <citation type="journal article" date="2019" name="Int. J. Syst. Evol. Microbiol.">
        <title>The Global Catalogue of Microorganisms (GCM) 10K type strain sequencing project: providing services to taxonomists for standard genome sequencing and annotation.</title>
        <authorList>
            <consortium name="The Broad Institute Genomics Platform"/>
            <consortium name="The Broad Institute Genome Sequencing Center for Infectious Disease"/>
            <person name="Wu L."/>
            <person name="Ma J."/>
        </authorList>
    </citation>
    <scope>NUCLEOTIDE SEQUENCE [LARGE SCALE GENOMIC DNA]</scope>
    <source>
        <strain evidence="10">CCUG 50213</strain>
    </source>
</reference>
<feature type="compositionally biased region" description="Low complexity" evidence="6">
    <location>
        <begin position="176"/>
        <end position="189"/>
    </location>
</feature>
<gene>
    <name evidence="9" type="ORF">ACFQ3U_07990</name>
</gene>
<sequence length="269" mass="27619">MTTATQATIRVLIADDQALVRSGFRIILESEPDIEVVGEAANGAEAVALAASLAPDVICMDVEMPEMNGIEASRRILGPQMSHLPPDSTRAAAPVAAAHAPAVLILTTFGHDEYLFDALAAGVSGFLLKTSRAEQLIDAVRVIAGGGSLLGPEVTGAVLSRVRRAPGLGAAHANGTAPAPERTPAAATGADEAASLTESAALELAMDAAGLTPRERAVLLQLAGGHTNAEIAQALFLGEATVKTHVSNVLQKLGVRDRLQAVVWAHTRG</sequence>
<feature type="domain" description="HTH luxR-type" evidence="7">
    <location>
        <begin position="204"/>
        <end position="269"/>
    </location>
</feature>
<dbReference type="InterPro" id="IPR039420">
    <property type="entry name" value="WalR-like"/>
</dbReference>
<name>A0ABW3TMH5_9MICO</name>